<comment type="function">
    <text evidence="1 6">Catalyzes the insertion of molybdate into adenylated molybdopterin with the concomitant release of AMP.</text>
</comment>
<dbReference type="PANTHER" id="PTHR10192">
    <property type="entry name" value="MOLYBDOPTERIN BIOSYNTHESIS PROTEIN"/>
    <property type="match status" value="1"/>
</dbReference>
<feature type="domain" description="MoaB/Mog" evidence="7">
    <location>
        <begin position="180"/>
        <end position="320"/>
    </location>
</feature>
<dbReference type="CDD" id="cd00887">
    <property type="entry name" value="MoeA"/>
    <property type="match status" value="1"/>
</dbReference>
<dbReference type="EC" id="2.10.1.1" evidence="6"/>
<dbReference type="SUPFAM" id="SSF53218">
    <property type="entry name" value="Molybdenum cofactor biosynthesis proteins"/>
    <property type="match status" value="1"/>
</dbReference>
<comment type="catalytic activity">
    <reaction evidence="5">
        <text>adenylyl-molybdopterin + molybdate = Mo-molybdopterin + AMP + H(+)</text>
        <dbReference type="Rhea" id="RHEA:35047"/>
        <dbReference type="ChEBI" id="CHEBI:15378"/>
        <dbReference type="ChEBI" id="CHEBI:36264"/>
        <dbReference type="ChEBI" id="CHEBI:62727"/>
        <dbReference type="ChEBI" id="CHEBI:71302"/>
        <dbReference type="ChEBI" id="CHEBI:456215"/>
        <dbReference type="EC" id="2.10.1.1"/>
    </reaction>
</comment>
<dbReference type="FunFam" id="2.170.190.11:FF:000001">
    <property type="entry name" value="Molybdopterin molybdenumtransferase"/>
    <property type="match status" value="1"/>
</dbReference>
<proteinExistence type="inferred from homology"/>
<dbReference type="InterPro" id="IPR038987">
    <property type="entry name" value="MoeA-like"/>
</dbReference>
<comment type="cofactor">
    <cofactor evidence="6">
        <name>Mg(2+)</name>
        <dbReference type="ChEBI" id="CHEBI:18420"/>
    </cofactor>
</comment>
<reference evidence="8 9" key="1">
    <citation type="submission" date="2019-02" db="EMBL/GenBank/DDBJ databases">
        <title>Deep-cultivation of Planctomycetes and their phenomic and genomic characterization uncovers novel biology.</title>
        <authorList>
            <person name="Wiegand S."/>
            <person name="Jogler M."/>
            <person name="Boedeker C."/>
            <person name="Pinto D."/>
            <person name="Vollmers J."/>
            <person name="Rivas-Marin E."/>
            <person name="Kohn T."/>
            <person name="Peeters S.H."/>
            <person name="Heuer A."/>
            <person name="Rast P."/>
            <person name="Oberbeckmann S."/>
            <person name="Bunk B."/>
            <person name="Jeske O."/>
            <person name="Meyerdierks A."/>
            <person name="Storesund J.E."/>
            <person name="Kallscheuer N."/>
            <person name="Luecker S."/>
            <person name="Lage O.M."/>
            <person name="Pohl T."/>
            <person name="Merkel B.J."/>
            <person name="Hornburger P."/>
            <person name="Mueller R.-W."/>
            <person name="Bruemmer F."/>
            <person name="Labrenz M."/>
            <person name="Spormann A.M."/>
            <person name="Op den Camp H."/>
            <person name="Overmann J."/>
            <person name="Amann R."/>
            <person name="Jetten M.S.M."/>
            <person name="Mascher T."/>
            <person name="Medema M.H."/>
            <person name="Devos D.P."/>
            <person name="Kaster A.-K."/>
            <person name="Ovreas L."/>
            <person name="Rohde M."/>
            <person name="Galperin M.Y."/>
            <person name="Jogler C."/>
        </authorList>
    </citation>
    <scope>NUCLEOTIDE SEQUENCE [LARGE SCALE GENOMIC DNA]</scope>
    <source>
        <strain evidence="8 9">Pla85_3_4</strain>
    </source>
</reference>
<dbReference type="Pfam" id="PF00994">
    <property type="entry name" value="MoCF_biosynth"/>
    <property type="match status" value="1"/>
</dbReference>
<evidence type="ECO:0000256" key="1">
    <source>
        <dbReference type="ARBA" id="ARBA00002901"/>
    </source>
</evidence>
<dbReference type="Proteomes" id="UP000317648">
    <property type="component" value="Chromosome"/>
</dbReference>
<dbReference type="NCBIfam" id="TIGR00177">
    <property type="entry name" value="molyb_syn"/>
    <property type="match status" value="1"/>
</dbReference>
<dbReference type="AlphaFoldDB" id="A0A518DX36"/>
<comment type="pathway">
    <text evidence="2 6">Cofactor biosynthesis; molybdopterin biosynthesis.</text>
</comment>
<dbReference type="Gene3D" id="3.40.980.10">
    <property type="entry name" value="MoaB/Mog-like domain"/>
    <property type="match status" value="1"/>
</dbReference>
<dbReference type="KEGG" id="lcre:Pla8534_42260"/>
<evidence type="ECO:0000313" key="9">
    <source>
        <dbReference type="Proteomes" id="UP000317648"/>
    </source>
</evidence>
<dbReference type="UniPathway" id="UPA00344"/>
<evidence type="ECO:0000256" key="2">
    <source>
        <dbReference type="ARBA" id="ARBA00005046"/>
    </source>
</evidence>
<dbReference type="SUPFAM" id="SSF63867">
    <property type="entry name" value="MoeA C-terminal domain-like"/>
    <property type="match status" value="1"/>
</dbReference>
<evidence type="ECO:0000313" key="8">
    <source>
        <dbReference type="EMBL" id="QDU96406.1"/>
    </source>
</evidence>
<evidence type="ECO:0000256" key="6">
    <source>
        <dbReference type="RuleBase" id="RU365090"/>
    </source>
</evidence>
<keyword evidence="6" id="KW-0500">Molybdenum</keyword>
<evidence type="ECO:0000259" key="7">
    <source>
        <dbReference type="SMART" id="SM00852"/>
    </source>
</evidence>
<dbReference type="Gene3D" id="2.40.340.10">
    <property type="entry name" value="MoeA, C-terminal, domain IV"/>
    <property type="match status" value="1"/>
</dbReference>
<evidence type="ECO:0000256" key="5">
    <source>
        <dbReference type="ARBA" id="ARBA00047317"/>
    </source>
</evidence>
<dbReference type="InterPro" id="IPR005111">
    <property type="entry name" value="MoeA_C_domain_IV"/>
</dbReference>
<dbReference type="RefSeq" id="WP_145055042.1">
    <property type="nucleotide sequence ID" value="NZ_CP036433.1"/>
</dbReference>
<dbReference type="SMART" id="SM00852">
    <property type="entry name" value="MoCF_biosynth"/>
    <property type="match status" value="1"/>
</dbReference>
<dbReference type="InterPro" id="IPR036425">
    <property type="entry name" value="MoaB/Mog-like_dom_sf"/>
</dbReference>
<evidence type="ECO:0000256" key="4">
    <source>
        <dbReference type="ARBA" id="ARBA00023150"/>
    </source>
</evidence>
<dbReference type="NCBIfam" id="NF045515">
    <property type="entry name" value="Glp_gephyrin"/>
    <property type="match status" value="1"/>
</dbReference>
<keyword evidence="6" id="KW-0460">Magnesium</keyword>
<gene>
    <name evidence="8" type="primary">moeA</name>
    <name evidence="8" type="ORF">Pla8534_42260</name>
</gene>
<organism evidence="8 9">
    <name type="scientific">Lignipirellula cremea</name>
    <dbReference type="NCBI Taxonomy" id="2528010"/>
    <lineage>
        <taxon>Bacteria</taxon>
        <taxon>Pseudomonadati</taxon>
        <taxon>Planctomycetota</taxon>
        <taxon>Planctomycetia</taxon>
        <taxon>Pirellulales</taxon>
        <taxon>Pirellulaceae</taxon>
        <taxon>Lignipirellula</taxon>
    </lineage>
</organism>
<keyword evidence="9" id="KW-1185">Reference proteome</keyword>
<dbReference type="Gene3D" id="3.90.105.10">
    <property type="entry name" value="Molybdopterin biosynthesis moea protein, domain 2"/>
    <property type="match status" value="1"/>
</dbReference>
<evidence type="ECO:0000256" key="3">
    <source>
        <dbReference type="ARBA" id="ARBA00010763"/>
    </source>
</evidence>
<comment type="similarity">
    <text evidence="3 6">Belongs to the MoeA family.</text>
</comment>
<dbReference type="GO" id="GO:0006777">
    <property type="term" value="P:Mo-molybdopterin cofactor biosynthetic process"/>
    <property type="evidence" value="ECO:0007669"/>
    <property type="project" value="UniProtKB-UniRule"/>
</dbReference>
<dbReference type="GO" id="GO:0005829">
    <property type="term" value="C:cytosol"/>
    <property type="evidence" value="ECO:0007669"/>
    <property type="project" value="TreeGrafter"/>
</dbReference>
<keyword evidence="6 8" id="KW-0808">Transferase</keyword>
<dbReference type="SUPFAM" id="SSF63882">
    <property type="entry name" value="MoeA N-terminal region -like"/>
    <property type="match status" value="1"/>
</dbReference>
<dbReference type="InterPro" id="IPR036688">
    <property type="entry name" value="MoeA_C_domain_IV_sf"/>
</dbReference>
<dbReference type="GO" id="GO:0061599">
    <property type="term" value="F:molybdopterin molybdotransferase activity"/>
    <property type="evidence" value="ECO:0007669"/>
    <property type="project" value="UniProtKB-UniRule"/>
</dbReference>
<dbReference type="EMBL" id="CP036433">
    <property type="protein sequence ID" value="QDU96406.1"/>
    <property type="molecule type" value="Genomic_DNA"/>
</dbReference>
<keyword evidence="4 6" id="KW-0501">Molybdenum cofactor biosynthesis</keyword>
<name>A0A518DX36_9BACT</name>
<dbReference type="InterPro" id="IPR036135">
    <property type="entry name" value="MoeA_linker/N_sf"/>
</dbReference>
<dbReference type="PROSITE" id="PS01079">
    <property type="entry name" value="MOCF_BIOSYNTHESIS_2"/>
    <property type="match status" value="1"/>
</dbReference>
<dbReference type="GO" id="GO:0046872">
    <property type="term" value="F:metal ion binding"/>
    <property type="evidence" value="ECO:0007669"/>
    <property type="project" value="UniProtKB-UniRule"/>
</dbReference>
<dbReference type="InterPro" id="IPR008284">
    <property type="entry name" value="MoCF_biosynth_CS"/>
</dbReference>
<keyword evidence="6" id="KW-0479">Metal-binding</keyword>
<dbReference type="Pfam" id="PF03454">
    <property type="entry name" value="MoeA_C"/>
    <property type="match status" value="1"/>
</dbReference>
<dbReference type="PANTHER" id="PTHR10192:SF5">
    <property type="entry name" value="GEPHYRIN"/>
    <property type="match status" value="1"/>
</dbReference>
<dbReference type="Gene3D" id="2.170.190.11">
    <property type="entry name" value="Molybdopterin biosynthesis moea protein, domain 3"/>
    <property type="match status" value="1"/>
</dbReference>
<protein>
    <recommendedName>
        <fullName evidence="6">Molybdopterin molybdenumtransferase</fullName>
        <ecNumber evidence="6">2.10.1.1</ecNumber>
    </recommendedName>
</protein>
<dbReference type="OrthoDB" id="9804758at2"/>
<sequence length="402" mass="42544">MLSTDEALAKILHESRPKTAAMTPLDQALGLVLAAAAISNVDSPPHEKALMDGYALRAADLAQQPAVLDVQEQITAGELPTLPVGPGQATRIMTGAPLPPGVDTVVMVERTTLRTTGGREQVEINDPTFKPGQNIMPQGLSIRTGDQVLPAGKRLRPVDIGLLAEAIGRNLLCFPRPQASVLATGNELTADDQPAPGQIRNSNGPMLLAAGEQAGAQMIDLGVARDDPESLRTAIARGLESDVLLLSGGVSAGVLDLTPSILRELGVREVFHKVRLKPGKPLWFGVREESGRRTLVFGLPGNPVSSLVCFELFARPAIAAIAGLDPTTLPVRHATLGADHAQRSDRPVFWPGHFDAVSNTASPLAWKGSADLRTLSQADCLILFPAGDRTWLPGDEVTIRPL</sequence>
<accession>A0A518DX36</accession>
<dbReference type="InterPro" id="IPR001453">
    <property type="entry name" value="MoaB/Mog_dom"/>
</dbReference>
<dbReference type="Pfam" id="PF03453">
    <property type="entry name" value="MoeA_N"/>
    <property type="match status" value="1"/>
</dbReference>
<dbReference type="InterPro" id="IPR005110">
    <property type="entry name" value="MoeA_linker/N"/>
</dbReference>